<feature type="transmembrane region" description="Helical" evidence="1">
    <location>
        <begin position="250"/>
        <end position="269"/>
    </location>
</feature>
<dbReference type="AlphaFoldDB" id="A0A563DGF8"/>
<evidence type="ECO:0000313" key="3">
    <source>
        <dbReference type="EMBL" id="TWP29285.1"/>
    </source>
</evidence>
<dbReference type="EMBL" id="SELH01000015">
    <property type="protein sequence ID" value="TWP29285.1"/>
    <property type="molecule type" value="Genomic_DNA"/>
</dbReference>
<dbReference type="CDD" id="cd00761">
    <property type="entry name" value="Glyco_tranf_GTA_type"/>
    <property type="match status" value="1"/>
</dbReference>
<evidence type="ECO:0000313" key="4">
    <source>
        <dbReference type="Proteomes" id="UP000319499"/>
    </source>
</evidence>
<keyword evidence="1" id="KW-0812">Transmembrane</keyword>
<evidence type="ECO:0000256" key="1">
    <source>
        <dbReference type="SAM" id="Phobius"/>
    </source>
</evidence>
<dbReference type="Pfam" id="PF00535">
    <property type="entry name" value="Glycos_transf_2"/>
    <property type="match status" value="1"/>
</dbReference>
<protein>
    <submittedName>
        <fullName evidence="3">Glycosyltransferase family 2 protein</fullName>
    </submittedName>
</protein>
<reference evidence="3 4" key="1">
    <citation type="submission" date="2019-02" db="EMBL/GenBank/DDBJ databases">
        <title>Apibacter muscae sp. nov.: a novel member of the house fly microbiota.</title>
        <authorList>
            <person name="Park R."/>
        </authorList>
    </citation>
    <scope>NUCLEOTIDE SEQUENCE [LARGE SCALE GENOMIC DNA]</scope>
    <source>
        <strain evidence="3 4">AL1</strain>
    </source>
</reference>
<dbReference type="RefSeq" id="WP_146261641.1">
    <property type="nucleotide sequence ID" value="NZ_SELG01000029.1"/>
</dbReference>
<feature type="transmembrane region" description="Helical" evidence="1">
    <location>
        <begin position="281"/>
        <end position="300"/>
    </location>
</feature>
<evidence type="ECO:0000259" key="2">
    <source>
        <dbReference type="Pfam" id="PF00535"/>
    </source>
</evidence>
<keyword evidence="4" id="KW-1185">Reference proteome</keyword>
<dbReference type="InterPro" id="IPR029044">
    <property type="entry name" value="Nucleotide-diphossugar_trans"/>
</dbReference>
<dbReference type="SUPFAM" id="SSF53448">
    <property type="entry name" value="Nucleotide-diphospho-sugar transferases"/>
    <property type="match status" value="1"/>
</dbReference>
<dbReference type="Gene3D" id="3.90.550.10">
    <property type="entry name" value="Spore Coat Polysaccharide Biosynthesis Protein SpsA, Chain A"/>
    <property type="match status" value="1"/>
</dbReference>
<sequence>MTSDSIHISVITPTYNRSHTLHRVFNSLKQQTLQNFEWIIIDDGSTDNTKVVVDEFTKEEKFPIVYYQQKNKHKFLSIFKGIDLAKGKYIAFVDSDDKILPNAFDTFYREIIKLPENNKYYGVIGLCTYEDGNIAGDKFPISPLDTSIFDMRYKYKVKGDKWGLSIKKAYQEINFDISAYENKGFIPETVLLYLFDKEGYKTRYINVASLIYVSDAEDNKSLANNFYSSKNSFGLCENYKTFITCYRNRFLNYPLVYFKNFIAYILFGIKNHRSLNDLLKIDGILIKIFIIFFYPLVYLFKDKTIRG</sequence>
<dbReference type="OrthoDB" id="9810303at2"/>
<dbReference type="InterPro" id="IPR001173">
    <property type="entry name" value="Glyco_trans_2-like"/>
</dbReference>
<gene>
    <name evidence="3" type="ORF">ETU09_03450</name>
</gene>
<accession>A0A563DGF8</accession>
<dbReference type="PANTHER" id="PTHR22916">
    <property type="entry name" value="GLYCOSYLTRANSFERASE"/>
    <property type="match status" value="1"/>
</dbReference>
<feature type="domain" description="Glycosyltransferase 2-like" evidence="2">
    <location>
        <begin position="9"/>
        <end position="115"/>
    </location>
</feature>
<comment type="caution">
    <text evidence="3">The sequence shown here is derived from an EMBL/GenBank/DDBJ whole genome shotgun (WGS) entry which is preliminary data.</text>
</comment>
<organism evidence="3 4">
    <name type="scientific">Apibacter muscae</name>
    <dbReference type="NCBI Taxonomy" id="2509004"/>
    <lineage>
        <taxon>Bacteria</taxon>
        <taxon>Pseudomonadati</taxon>
        <taxon>Bacteroidota</taxon>
        <taxon>Flavobacteriia</taxon>
        <taxon>Flavobacteriales</taxon>
        <taxon>Weeksellaceae</taxon>
        <taxon>Apibacter</taxon>
    </lineage>
</organism>
<dbReference type="GO" id="GO:0016758">
    <property type="term" value="F:hexosyltransferase activity"/>
    <property type="evidence" value="ECO:0007669"/>
    <property type="project" value="UniProtKB-ARBA"/>
</dbReference>
<dbReference type="PANTHER" id="PTHR22916:SF3">
    <property type="entry name" value="UDP-GLCNAC:BETAGAL BETA-1,3-N-ACETYLGLUCOSAMINYLTRANSFERASE-LIKE PROTEIN 1"/>
    <property type="match status" value="1"/>
</dbReference>
<keyword evidence="1" id="KW-1133">Transmembrane helix</keyword>
<keyword evidence="3" id="KW-0808">Transferase</keyword>
<keyword evidence="1" id="KW-0472">Membrane</keyword>
<proteinExistence type="predicted"/>
<name>A0A563DGF8_9FLAO</name>
<dbReference type="Proteomes" id="UP000319499">
    <property type="component" value="Unassembled WGS sequence"/>
</dbReference>